<gene>
    <name evidence="11" type="ORF">BCL74_2559</name>
</gene>
<dbReference type="AlphaFoldDB" id="A0A420WI44"/>
<organism evidence="11 12">
    <name type="scientific">Oceanibaculum indicum</name>
    <dbReference type="NCBI Taxonomy" id="526216"/>
    <lineage>
        <taxon>Bacteria</taxon>
        <taxon>Pseudomonadati</taxon>
        <taxon>Pseudomonadota</taxon>
        <taxon>Alphaproteobacteria</taxon>
        <taxon>Rhodospirillales</taxon>
        <taxon>Oceanibaculaceae</taxon>
        <taxon>Oceanibaculum</taxon>
    </lineage>
</organism>
<accession>A0A420WI44</accession>
<dbReference type="Gene3D" id="3.30.460.10">
    <property type="entry name" value="Beta Polymerase, domain 2"/>
    <property type="match status" value="1"/>
</dbReference>
<keyword evidence="2" id="KW-1277">Toxin-antitoxin system</keyword>
<comment type="caution">
    <text evidence="11">The sequence shown here is derived from an EMBL/GenBank/DDBJ whole genome shotgun (WGS) entry which is preliminary data.</text>
</comment>
<dbReference type="GO" id="GO:0016779">
    <property type="term" value="F:nucleotidyltransferase activity"/>
    <property type="evidence" value="ECO:0007669"/>
    <property type="project" value="UniProtKB-KW"/>
</dbReference>
<comment type="cofactor">
    <cofactor evidence="1">
        <name>Mg(2+)</name>
        <dbReference type="ChEBI" id="CHEBI:18420"/>
    </cofactor>
</comment>
<evidence type="ECO:0000313" key="11">
    <source>
        <dbReference type="EMBL" id="RKQ70609.1"/>
    </source>
</evidence>
<dbReference type="PANTHER" id="PTHR33571:SF14">
    <property type="entry name" value="PROTEIN ADENYLYLTRANSFERASE MJ0435-RELATED"/>
    <property type="match status" value="1"/>
</dbReference>
<keyword evidence="5" id="KW-0479">Metal-binding</keyword>
<keyword evidence="3" id="KW-0808">Transferase</keyword>
<evidence type="ECO:0000256" key="1">
    <source>
        <dbReference type="ARBA" id="ARBA00001946"/>
    </source>
</evidence>
<keyword evidence="8" id="KW-0460">Magnesium</keyword>
<proteinExistence type="inferred from homology"/>
<dbReference type="CDD" id="cd05403">
    <property type="entry name" value="NT_KNTase_like"/>
    <property type="match status" value="1"/>
</dbReference>
<evidence type="ECO:0000256" key="9">
    <source>
        <dbReference type="ARBA" id="ARBA00038276"/>
    </source>
</evidence>
<reference evidence="11 12" key="1">
    <citation type="submission" date="2018-10" db="EMBL/GenBank/DDBJ databases">
        <title>Comparative analysis of microorganisms from saline springs in Andes Mountain Range, Colombia.</title>
        <authorList>
            <person name="Rubin E."/>
        </authorList>
    </citation>
    <scope>NUCLEOTIDE SEQUENCE [LARGE SCALE GENOMIC DNA]</scope>
    <source>
        <strain evidence="11 12">USBA 36</strain>
    </source>
</reference>
<keyword evidence="6" id="KW-0547">Nucleotide-binding</keyword>
<keyword evidence="4" id="KW-0548">Nucleotidyltransferase</keyword>
<evidence type="ECO:0000313" key="12">
    <source>
        <dbReference type="Proteomes" id="UP000277424"/>
    </source>
</evidence>
<dbReference type="InterPro" id="IPR052038">
    <property type="entry name" value="Type-VII_TA_antitoxin"/>
</dbReference>
<evidence type="ECO:0000256" key="3">
    <source>
        <dbReference type="ARBA" id="ARBA00022679"/>
    </source>
</evidence>
<dbReference type="RefSeq" id="WP_121220502.1">
    <property type="nucleotide sequence ID" value="NZ_RBIG01000002.1"/>
</dbReference>
<dbReference type="GO" id="GO:0046872">
    <property type="term" value="F:metal ion binding"/>
    <property type="evidence" value="ECO:0007669"/>
    <property type="project" value="UniProtKB-KW"/>
</dbReference>
<evidence type="ECO:0000256" key="4">
    <source>
        <dbReference type="ARBA" id="ARBA00022695"/>
    </source>
</evidence>
<dbReference type="InterPro" id="IPR043519">
    <property type="entry name" value="NT_sf"/>
</dbReference>
<feature type="domain" description="Polymerase nucleotidyl transferase" evidence="10">
    <location>
        <begin position="25"/>
        <end position="98"/>
    </location>
</feature>
<dbReference type="EMBL" id="RBIG01000002">
    <property type="protein sequence ID" value="RKQ70609.1"/>
    <property type="molecule type" value="Genomic_DNA"/>
</dbReference>
<evidence type="ECO:0000256" key="8">
    <source>
        <dbReference type="ARBA" id="ARBA00022842"/>
    </source>
</evidence>
<evidence type="ECO:0000256" key="6">
    <source>
        <dbReference type="ARBA" id="ARBA00022741"/>
    </source>
</evidence>
<sequence>MAETATSDLLEKVLDTLRRSQSDLRREGIVHAAVFGSVARRQERPDSDIDLLVDVDQQASTIDLLDIIRLERLLSRELGRPVELTVRDRLKPAFRAGVEREAVRAY</sequence>
<dbReference type="OrthoDB" id="559450at2"/>
<evidence type="ECO:0000256" key="7">
    <source>
        <dbReference type="ARBA" id="ARBA00022840"/>
    </source>
</evidence>
<evidence type="ECO:0000259" key="10">
    <source>
        <dbReference type="Pfam" id="PF01909"/>
    </source>
</evidence>
<protein>
    <recommendedName>
        <fullName evidence="10">Polymerase nucleotidyl transferase domain-containing protein</fullName>
    </recommendedName>
</protein>
<dbReference type="Pfam" id="PF01909">
    <property type="entry name" value="NTP_transf_2"/>
    <property type="match status" value="1"/>
</dbReference>
<dbReference type="GO" id="GO:0005524">
    <property type="term" value="F:ATP binding"/>
    <property type="evidence" value="ECO:0007669"/>
    <property type="project" value="UniProtKB-KW"/>
</dbReference>
<evidence type="ECO:0000256" key="2">
    <source>
        <dbReference type="ARBA" id="ARBA00022649"/>
    </source>
</evidence>
<keyword evidence="7" id="KW-0067">ATP-binding</keyword>
<dbReference type="Proteomes" id="UP000277424">
    <property type="component" value="Unassembled WGS sequence"/>
</dbReference>
<dbReference type="InterPro" id="IPR002934">
    <property type="entry name" value="Polymerase_NTP_transf_dom"/>
</dbReference>
<comment type="similarity">
    <text evidence="9">Belongs to the MntA antitoxin family.</text>
</comment>
<evidence type="ECO:0000256" key="5">
    <source>
        <dbReference type="ARBA" id="ARBA00022723"/>
    </source>
</evidence>
<dbReference type="SUPFAM" id="SSF81301">
    <property type="entry name" value="Nucleotidyltransferase"/>
    <property type="match status" value="1"/>
</dbReference>
<dbReference type="PANTHER" id="PTHR33571">
    <property type="entry name" value="SSL8005 PROTEIN"/>
    <property type="match status" value="1"/>
</dbReference>
<name>A0A420WI44_9PROT</name>